<protein>
    <submittedName>
        <fullName evidence="3">Extracellular solute-binding protein</fullName>
    </submittedName>
</protein>
<name>A0ABS2GRS6_9BURK</name>
<dbReference type="SUPFAM" id="SSF53850">
    <property type="entry name" value="Periplasmic binding protein-like II"/>
    <property type="match status" value="1"/>
</dbReference>
<dbReference type="RefSeq" id="WP_205050092.1">
    <property type="nucleotide sequence ID" value="NZ_JACJKX010000006.1"/>
</dbReference>
<evidence type="ECO:0000313" key="3">
    <source>
        <dbReference type="EMBL" id="MBM6928495.1"/>
    </source>
</evidence>
<gene>
    <name evidence="3" type="ORF">H5985_04335</name>
</gene>
<evidence type="ECO:0000313" key="4">
    <source>
        <dbReference type="Proteomes" id="UP000777002"/>
    </source>
</evidence>
<dbReference type="PANTHER" id="PTHR30006">
    <property type="entry name" value="THIAMINE-BINDING PERIPLASMIC PROTEIN-RELATED"/>
    <property type="match status" value="1"/>
</dbReference>
<dbReference type="PANTHER" id="PTHR30006:SF2">
    <property type="entry name" value="ABC TRANSPORTER SUBSTRATE-BINDING PROTEIN"/>
    <property type="match status" value="1"/>
</dbReference>
<accession>A0ABS2GRS6</accession>
<keyword evidence="1 2" id="KW-0732">Signal</keyword>
<feature type="signal peptide" evidence="2">
    <location>
        <begin position="1"/>
        <end position="23"/>
    </location>
</feature>
<evidence type="ECO:0000256" key="2">
    <source>
        <dbReference type="SAM" id="SignalP"/>
    </source>
</evidence>
<feature type="chain" id="PRO_5045638299" evidence="2">
    <location>
        <begin position="24"/>
        <end position="339"/>
    </location>
</feature>
<evidence type="ECO:0000256" key="1">
    <source>
        <dbReference type="ARBA" id="ARBA00022729"/>
    </source>
</evidence>
<dbReference type="Pfam" id="PF13343">
    <property type="entry name" value="SBP_bac_6"/>
    <property type="match status" value="1"/>
</dbReference>
<reference evidence="3 4" key="1">
    <citation type="journal article" date="2021" name="Sci. Rep.">
        <title>The distribution of antibiotic resistance genes in chicken gut microbiota commensals.</title>
        <authorList>
            <person name="Juricova H."/>
            <person name="Matiasovicova J."/>
            <person name="Kubasova T."/>
            <person name="Cejkova D."/>
            <person name="Rychlik I."/>
        </authorList>
    </citation>
    <scope>NUCLEOTIDE SEQUENCE [LARGE SCALE GENOMIC DNA]</scope>
    <source>
        <strain evidence="3 4">An562</strain>
    </source>
</reference>
<keyword evidence="4" id="KW-1185">Reference proteome</keyword>
<comment type="caution">
    <text evidence="3">The sequence shown here is derived from an EMBL/GenBank/DDBJ whole genome shotgun (WGS) entry which is preliminary data.</text>
</comment>
<proteinExistence type="predicted"/>
<dbReference type="EMBL" id="JACJKX010000006">
    <property type="protein sequence ID" value="MBM6928495.1"/>
    <property type="molecule type" value="Genomic_DNA"/>
</dbReference>
<dbReference type="PROSITE" id="PS51257">
    <property type="entry name" value="PROKAR_LIPOPROTEIN"/>
    <property type="match status" value="1"/>
</dbReference>
<organism evidence="3 4">
    <name type="scientific">Parasutterella secunda</name>
    <dbReference type="NCBI Taxonomy" id="626947"/>
    <lineage>
        <taxon>Bacteria</taxon>
        <taxon>Pseudomonadati</taxon>
        <taxon>Pseudomonadota</taxon>
        <taxon>Betaproteobacteria</taxon>
        <taxon>Burkholderiales</taxon>
        <taxon>Sutterellaceae</taxon>
        <taxon>Parasutterella</taxon>
    </lineage>
</organism>
<sequence>MKRISALSISVLTAAVLGLSACSDDSATQNQKTAAASEPAKQVVIYTNADEEAQQAMKNALDNNGFKGAYLMQSFGTSELGGKIAAEGKNIEADLVTISTYYLDSFQKKNKMFQDLTFKTEPINPTPSYYAPILGNTGALFVNTEVLKTSGLAAPKAIADLAKPEYAGHISVPDITGSSTSWLMTQAVLSAEGEEQGAKTIAAIEKNAGAHLEKSGSAPLKKLRAGEVAVGFGLRHQAVADKAKGLPIDYIDPVEGNFQLQEAVAVVDKGDKTNPNAQKMAQTIITHGRAELLKFYPVALYKGETVSAENKPANPQLYKEPLTVELLEAHQKLVKGQNK</sequence>
<dbReference type="Gene3D" id="3.40.190.10">
    <property type="entry name" value="Periplasmic binding protein-like II"/>
    <property type="match status" value="2"/>
</dbReference>
<dbReference type="Proteomes" id="UP000777002">
    <property type="component" value="Unassembled WGS sequence"/>
</dbReference>